<keyword evidence="5" id="KW-1133">Transmembrane helix</keyword>
<dbReference type="PROSITE" id="PS50005">
    <property type="entry name" value="TPR"/>
    <property type="match status" value="1"/>
</dbReference>
<keyword evidence="5" id="KW-0472">Membrane</keyword>
<evidence type="ECO:0000256" key="2">
    <source>
        <dbReference type="ARBA" id="ARBA00022803"/>
    </source>
</evidence>
<keyword evidence="7" id="KW-1185">Reference proteome</keyword>
<keyword evidence="5" id="KW-0812">Transmembrane</keyword>
<feature type="region of interest" description="Disordered" evidence="4">
    <location>
        <begin position="268"/>
        <end position="308"/>
    </location>
</feature>
<feature type="compositionally biased region" description="Pro residues" evidence="4">
    <location>
        <begin position="276"/>
        <end position="308"/>
    </location>
</feature>
<dbReference type="InterPro" id="IPR051685">
    <property type="entry name" value="Ycf3/AcsC/BcsC/TPR_MFPF"/>
</dbReference>
<evidence type="ECO:0000256" key="4">
    <source>
        <dbReference type="SAM" id="MobiDB-lite"/>
    </source>
</evidence>
<feature type="repeat" description="TPR" evidence="3">
    <location>
        <begin position="195"/>
        <end position="228"/>
    </location>
</feature>
<feature type="region of interest" description="Disordered" evidence="4">
    <location>
        <begin position="35"/>
        <end position="59"/>
    </location>
</feature>
<evidence type="ECO:0000256" key="5">
    <source>
        <dbReference type="SAM" id="Phobius"/>
    </source>
</evidence>
<dbReference type="InterPro" id="IPR019734">
    <property type="entry name" value="TPR_rpt"/>
</dbReference>
<reference evidence="6 7" key="1">
    <citation type="journal article" date="2020" name="ISME J.">
        <title>Comparative genomics reveals insights into cyanobacterial evolution and habitat adaptation.</title>
        <authorList>
            <person name="Chen M.Y."/>
            <person name="Teng W.K."/>
            <person name="Zhao L."/>
            <person name="Hu C.X."/>
            <person name="Zhou Y.K."/>
            <person name="Han B.P."/>
            <person name="Song L.R."/>
            <person name="Shu W.S."/>
        </authorList>
    </citation>
    <scope>NUCLEOTIDE SEQUENCE [LARGE SCALE GENOMIC DNA]</scope>
    <source>
        <strain evidence="6 7">FACHB-119</strain>
    </source>
</reference>
<protein>
    <submittedName>
        <fullName evidence="6">Tetratricopeptide repeat protein</fullName>
    </submittedName>
</protein>
<dbReference type="Gene3D" id="1.25.40.10">
    <property type="entry name" value="Tetratricopeptide repeat domain"/>
    <property type="match status" value="2"/>
</dbReference>
<feature type="compositionally biased region" description="Low complexity" evidence="4">
    <location>
        <begin position="35"/>
        <end position="55"/>
    </location>
</feature>
<accession>A0ABR8D532</accession>
<dbReference type="SMART" id="SM00028">
    <property type="entry name" value="TPR"/>
    <property type="match status" value="3"/>
</dbReference>
<dbReference type="Proteomes" id="UP000661112">
    <property type="component" value="Unassembled WGS sequence"/>
</dbReference>
<dbReference type="Pfam" id="PF13429">
    <property type="entry name" value="TPR_15"/>
    <property type="match status" value="1"/>
</dbReference>
<name>A0ABR8D532_9NOST</name>
<dbReference type="PANTHER" id="PTHR44943:SF8">
    <property type="entry name" value="TPR REPEAT-CONTAINING PROTEIN MJ0263"/>
    <property type="match status" value="1"/>
</dbReference>
<evidence type="ECO:0000313" key="7">
    <source>
        <dbReference type="Proteomes" id="UP000661112"/>
    </source>
</evidence>
<keyword evidence="1" id="KW-0677">Repeat</keyword>
<feature type="transmembrane region" description="Helical" evidence="5">
    <location>
        <begin position="12"/>
        <end position="33"/>
    </location>
</feature>
<dbReference type="InterPro" id="IPR011990">
    <property type="entry name" value="TPR-like_helical_dom_sf"/>
</dbReference>
<gene>
    <name evidence="6" type="ORF">H6G83_17065</name>
</gene>
<comment type="caution">
    <text evidence="6">The sequence shown here is derived from an EMBL/GenBank/DDBJ whole genome shotgun (WGS) entry which is preliminary data.</text>
</comment>
<evidence type="ECO:0000313" key="6">
    <source>
        <dbReference type="EMBL" id="MBD2502300.1"/>
    </source>
</evidence>
<organism evidence="6 7">
    <name type="scientific">Anabaena azotica FACHB-119</name>
    <dbReference type="NCBI Taxonomy" id="947527"/>
    <lineage>
        <taxon>Bacteria</taxon>
        <taxon>Bacillati</taxon>
        <taxon>Cyanobacteriota</taxon>
        <taxon>Cyanophyceae</taxon>
        <taxon>Nostocales</taxon>
        <taxon>Nostocaceae</taxon>
        <taxon>Anabaena</taxon>
        <taxon>Anabaena azotica</taxon>
    </lineage>
</organism>
<evidence type="ECO:0000256" key="1">
    <source>
        <dbReference type="ARBA" id="ARBA00022737"/>
    </source>
</evidence>
<evidence type="ECO:0000256" key="3">
    <source>
        <dbReference type="PROSITE-ProRule" id="PRU00339"/>
    </source>
</evidence>
<dbReference type="PANTHER" id="PTHR44943">
    <property type="entry name" value="CELLULOSE SYNTHASE OPERON PROTEIN C"/>
    <property type="match status" value="1"/>
</dbReference>
<proteinExistence type="predicted"/>
<sequence>MSQPGNRWIVQLILALAVLAFVGVSVLPIIGALNNSTSPPNPNNASTPSAPVASNQKTKWEDEVRGYESVLQKEPENQTALKGLLQARLQLLAIKQGNVQSVIEPLEKLAKLNPDQTEYGVLLAQAKQQIGDNEGAAQAYRAILDTKPGDLKALQGMVVLLIDQKRPEAAVGLLQDTLTKAAQANTIQPGSVDTVAVEVLLGNVHASQKRFPQAIAAFDQAIKKDAKDFRPVLAKALLLKQQGQTAAAKPLFDTALALAPAQYKDEINKAASASPTPAPAASPAPTPEGSPTPAPAAPTPTPEATPKQ</sequence>
<dbReference type="RefSeq" id="WP_190474439.1">
    <property type="nucleotide sequence ID" value="NZ_JACJSG010000022.1"/>
</dbReference>
<dbReference type="Pfam" id="PF13181">
    <property type="entry name" value="TPR_8"/>
    <property type="match status" value="1"/>
</dbReference>
<keyword evidence="2 3" id="KW-0802">TPR repeat</keyword>
<dbReference type="EMBL" id="JACJSG010000022">
    <property type="protein sequence ID" value="MBD2502300.1"/>
    <property type="molecule type" value="Genomic_DNA"/>
</dbReference>
<dbReference type="SUPFAM" id="SSF48452">
    <property type="entry name" value="TPR-like"/>
    <property type="match status" value="1"/>
</dbReference>